<organism evidence="1 2">
    <name type="scientific">Paenibacillus herberti</name>
    <dbReference type="NCBI Taxonomy" id="1619309"/>
    <lineage>
        <taxon>Bacteria</taxon>
        <taxon>Bacillati</taxon>
        <taxon>Bacillota</taxon>
        <taxon>Bacilli</taxon>
        <taxon>Bacillales</taxon>
        <taxon>Paenibacillaceae</taxon>
        <taxon>Paenibacillus</taxon>
    </lineage>
</organism>
<sequence length="378" mass="42932">MAQSRSLIGLLLFFYIGAMALANVLTPERSFSDTENRVLEQRPDFSLRTLISGQFTSDYERSASDQVALRNIWVGMKTDLDRAMGKKESNGVFLGKDGYLMERFTSPSDAELEERAQAIRAFDGAVPGLRKVIMLVPTAAALFPEKLPAHVPVGDQLADLKRIGGLLPPNIQVTDAYSALYAERDQPLFYKTDHHWTTKGAYYAYRQLSDQLGIVPQEESSFRIDLATDEFYGSLYSKSGFRRLKPDEISIYRPKQEGPVKVAYVEEGRVTESLYEKDRLNEKDKYAVFLGGNHALIRIVTDGPPEKKLLVIKDSYANSLIPFLTKHYGEIDVVDLRYFTDSLLDLTREREYRDMLILYNIKTFFEDPSILNLSEEAS</sequence>
<evidence type="ECO:0000313" key="1">
    <source>
        <dbReference type="EMBL" id="OXM17512.1"/>
    </source>
</evidence>
<name>A0A229P5F7_9BACL</name>
<dbReference type="AlphaFoldDB" id="A0A229P5F7"/>
<reference evidence="1 2" key="1">
    <citation type="submission" date="2017-07" db="EMBL/GenBank/DDBJ databases">
        <title>Paenibacillus herberti R33 genome sequencing and assembly.</title>
        <authorList>
            <person name="Su W."/>
        </authorList>
    </citation>
    <scope>NUCLEOTIDE SEQUENCE [LARGE SCALE GENOMIC DNA]</scope>
    <source>
        <strain evidence="1 2">R33</strain>
    </source>
</reference>
<keyword evidence="2" id="KW-1185">Reference proteome</keyword>
<gene>
    <name evidence="1" type="ORF">CGZ75_06635</name>
</gene>
<accession>A0A229P5F7</accession>
<evidence type="ECO:0000313" key="2">
    <source>
        <dbReference type="Proteomes" id="UP000215145"/>
    </source>
</evidence>
<evidence type="ECO:0008006" key="3">
    <source>
        <dbReference type="Google" id="ProtNLM"/>
    </source>
</evidence>
<comment type="caution">
    <text evidence="1">The sequence shown here is derived from an EMBL/GenBank/DDBJ whole genome shotgun (WGS) entry which is preliminary data.</text>
</comment>
<dbReference type="Pfam" id="PF14286">
    <property type="entry name" value="DHHW"/>
    <property type="match status" value="1"/>
</dbReference>
<dbReference type="InterPro" id="IPR025945">
    <property type="entry name" value="DHHW"/>
</dbReference>
<dbReference type="Proteomes" id="UP000215145">
    <property type="component" value="Unassembled WGS sequence"/>
</dbReference>
<proteinExistence type="predicted"/>
<dbReference type="EMBL" id="NMUQ01000001">
    <property type="protein sequence ID" value="OXM17512.1"/>
    <property type="molecule type" value="Genomic_DNA"/>
</dbReference>
<protein>
    <recommendedName>
        <fullName evidence="3">AlgX/AlgJ SGNH hydrolase-like domain-containing protein</fullName>
    </recommendedName>
</protein>
<dbReference type="OrthoDB" id="175771at2"/>